<reference evidence="2" key="1">
    <citation type="journal article" date="2020" name="Stud. Mycol.">
        <title>101 Dothideomycetes genomes: a test case for predicting lifestyles and emergence of pathogens.</title>
        <authorList>
            <person name="Haridas S."/>
            <person name="Albert R."/>
            <person name="Binder M."/>
            <person name="Bloem J."/>
            <person name="Labutti K."/>
            <person name="Salamov A."/>
            <person name="Andreopoulos B."/>
            <person name="Baker S."/>
            <person name="Barry K."/>
            <person name="Bills G."/>
            <person name="Bluhm B."/>
            <person name="Cannon C."/>
            <person name="Castanera R."/>
            <person name="Culley D."/>
            <person name="Daum C."/>
            <person name="Ezra D."/>
            <person name="Gonzalez J."/>
            <person name="Henrissat B."/>
            <person name="Kuo A."/>
            <person name="Liang C."/>
            <person name="Lipzen A."/>
            <person name="Lutzoni F."/>
            <person name="Magnuson J."/>
            <person name="Mondo S."/>
            <person name="Nolan M."/>
            <person name="Ohm R."/>
            <person name="Pangilinan J."/>
            <person name="Park H.-J."/>
            <person name="Ramirez L."/>
            <person name="Alfaro M."/>
            <person name="Sun H."/>
            <person name="Tritt A."/>
            <person name="Yoshinaga Y."/>
            <person name="Zwiers L.-H."/>
            <person name="Turgeon B."/>
            <person name="Goodwin S."/>
            <person name="Spatafora J."/>
            <person name="Crous P."/>
            <person name="Grigoriev I."/>
        </authorList>
    </citation>
    <scope>NUCLEOTIDE SEQUENCE</scope>
    <source>
        <strain evidence="2">CBS 207.26</strain>
    </source>
</reference>
<dbReference type="AlphaFoldDB" id="A0A6A6DNH1"/>
<feature type="compositionally biased region" description="Acidic residues" evidence="1">
    <location>
        <begin position="311"/>
        <end position="341"/>
    </location>
</feature>
<sequence>MFGSSTRHSICTAEVLGTLGDLNPEFGPFSKDQYHGRGREGYVLFAEAAKTAGVISTTRSYEPTSGLRVRVLNNDVDWHDGIPWYRNVYGTEREIEDVTYDEKFCQLLRAGIEDPLVVLFFALLPNHGGCNYDKGHGELILLSDFASLEKLHISAESWKGIPDQLEQEVEVSTTLDDPLSERLPSSLREFSINENYVDAFYHVQELLRVHSEKLPELESVTIGTVRHAKYRQLESVCNVGDSSFESVNPSPTFEFRNIGPNVFEEKYKTVFCSNIPAYLMHPIRYIEGKYVHDELDTEEEILLGDQRDYSDFEGSEVEEDDDDDLNEDDENDDDNDEDEEE</sequence>
<protein>
    <submittedName>
        <fullName evidence="2">Uncharacterized protein</fullName>
    </submittedName>
</protein>
<name>A0A6A6DNH1_9PEZI</name>
<feature type="region of interest" description="Disordered" evidence="1">
    <location>
        <begin position="302"/>
        <end position="341"/>
    </location>
</feature>
<proteinExistence type="predicted"/>
<evidence type="ECO:0000313" key="2">
    <source>
        <dbReference type="EMBL" id="KAF2179490.1"/>
    </source>
</evidence>
<accession>A0A6A6DNH1</accession>
<evidence type="ECO:0000256" key="1">
    <source>
        <dbReference type="SAM" id="MobiDB-lite"/>
    </source>
</evidence>
<keyword evidence="3" id="KW-1185">Reference proteome</keyword>
<dbReference type="OrthoDB" id="3935706at2759"/>
<gene>
    <name evidence="2" type="ORF">K469DRAFT_798882</name>
</gene>
<evidence type="ECO:0000313" key="3">
    <source>
        <dbReference type="Proteomes" id="UP000800200"/>
    </source>
</evidence>
<dbReference type="EMBL" id="ML994666">
    <property type="protein sequence ID" value="KAF2179490.1"/>
    <property type="molecule type" value="Genomic_DNA"/>
</dbReference>
<organism evidence="2 3">
    <name type="scientific">Zopfia rhizophila CBS 207.26</name>
    <dbReference type="NCBI Taxonomy" id="1314779"/>
    <lineage>
        <taxon>Eukaryota</taxon>
        <taxon>Fungi</taxon>
        <taxon>Dikarya</taxon>
        <taxon>Ascomycota</taxon>
        <taxon>Pezizomycotina</taxon>
        <taxon>Dothideomycetes</taxon>
        <taxon>Dothideomycetes incertae sedis</taxon>
        <taxon>Zopfiaceae</taxon>
        <taxon>Zopfia</taxon>
    </lineage>
</organism>
<dbReference type="Proteomes" id="UP000800200">
    <property type="component" value="Unassembled WGS sequence"/>
</dbReference>